<proteinExistence type="predicted"/>
<dbReference type="Pfam" id="PF16940">
    <property type="entry name" value="Tic110"/>
    <property type="match status" value="1"/>
</dbReference>
<gene>
    <name evidence="1" type="ORF">Ahy_A01g000101</name>
</gene>
<dbReference type="EMBL" id="SDMP01000001">
    <property type="protein sequence ID" value="RYR75551.1"/>
    <property type="molecule type" value="Genomic_DNA"/>
</dbReference>
<dbReference type="InterPro" id="IPR031610">
    <property type="entry name" value="TIC110"/>
</dbReference>
<dbReference type="STRING" id="3818.A0A445EJJ0"/>
<evidence type="ECO:0000313" key="2">
    <source>
        <dbReference type="Proteomes" id="UP000289738"/>
    </source>
</evidence>
<dbReference type="AlphaFoldDB" id="A0A445EJJ0"/>
<protein>
    <submittedName>
        <fullName evidence="1">Uncharacterized protein</fullName>
    </submittedName>
</protein>
<comment type="caution">
    <text evidence="1">The sequence shown here is derived from an EMBL/GenBank/DDBJ whole genome shotgun (WGS) entry which is preliminary data.</text>
</comment>
<dbReference type="GO" id="GO:0061927">
    <property type="term" value="C:TOC-TIC supercomplex I"/>
    <property type="evidence" value="ECO:0007669"/>
    <property type="project" value="TreeGrafter"/>
</dbReference>
<dbReference type="PANTHER" id="PTHR34935:SF3">
    <property type="entry name" value="PROTEIN TIC110, CHLOROPLASTIC"/>
    <property type="match status" value="1"/>
</dbReference>
<name>A0A445EJJ0_ARAHY</name>
<accession>A0A445EJJ0</accession>
<organism evidence="1 2">
    <name type="scientific">Arachis hypogaea</name>
    <name type="common">Peanut</name>
    <dbReference type="NCBI Taxonomy" id="3818"/>
    <lineage>
        <taxon>Eukaryota</taxon>
        <taxon>Viridiplantae</taxon>
        <taxon>Streptophyta</taxon>
        <taxon>Embryophyta</taxon>
        <taxon>Tracheophyta</taxon>
        <taxon>Spermatophyta</taxon>
        <taxon>Magnoliopsida</taxon>
        <taxon>eudicotyledons</taxon>
        <taxon>Gunneridae</taxon>
        <taxon>Pentapetalae</taxon>
        <taxon>rosids</taxon>
        <taxon>fabids</taxon>
        <taxon>Fabales</taxon>
        <taxon>Fabaceae</taxon>
        <taxon>Papilionoideae</taxon>
        <taxon>50 kb inversion clade</taxon>
        <taxon>dalbergioids sensu lato</taxon>
        <taxon>Dalbergieae</taxon>
        <taxon>Pterocarpus clade</taxon>
        <taxon>Arachis</taxon>
    </lineage>
</organism>
<evidence type="ECO:0000313" key="1">
    <source>
        <dbReference type="EMBL" id="RYR75551.1"/>
    </source>
</evidence>
<dbReference type="PANTHER" id="PTHR34935">
    <property type="entry name" value="PROTEIN TIC110, CHLOROPLASTIC"/>
    <property type="match status" value="1"/>
</dbReference>
<dbReference type="Proteomes" id="UP000289738">
    <property type="component" value="Chromosome A01"/>
</dbReference>
<dbReference type="GO" id="GO:0045037">
    <property type="term" value="P:protein import into chloroplast stroma"/>
    <property type="evidence" value="ECO:0007669"/>
    <property type="project" value="TreeGrafter"/>
</dbReference>
<keyword evidence="2" id="KW-1185">Reference proteome</keyword>
<sequence length="146" mass="16277">MNQHLGKTYSYIFCHVLPSGGEALKGDEVDRIISLKNSIGIDDPDVVTMHMEVVARMEEEDVASLVHAVAAMADEDLFVGNEEELFSDDLDVCVGDEPSSETGEYANMDGYCGYNVGDDFYENWEDRGIDGIADFDRINFKEITFD</sequence>
<reference evidence="1 2" key="1">
    <citation type="submission" date="2019-01" db="EMBL/GenBank/DDBJ databases">
        <title>Sequencing of cultivated peanut Arachis hypogaea provides insights into genome evolution and oil improvement.</title>
        <authorList>
            <person name="Chen X."/>
        </authorList>
    </citation>
    <scope>NUCLEOTIDE SEQUENCE [LARGE SCALE GENOMIC DNA]</scope>
    <source>
        <strain evidence="2">cv. Fuhuasheng</strain>
        <tissue evidence="1">Leaves</tissue>
    </source>
</reference>